<dbReference type="Gene3D" id="3.40.50.300">
    <property type="entry name" value="P-loop containing nucleotide triphosphate hydrolases"/>
    <property type="match status" value="1"/>
</dbReference>
<evidence type="ECO:0000256" key="1">
    <source>
        <dbReference type="ARBA" id="ARBA00014069"/>
    </source>
</evidence>
<feature type="domain" description="Helicase ATP-binding" evidence="3">
    <location>
        <begin position="454"/>
        <end position="594"/>
    </location>
</feature>
<proteinExistence type="predicted"/>
<dbReference type="InterPro" id="IPR014001">
    <property type="entry name" value="Helicase_ATP-bd"/>
</dbReference>
<dbReference type="PROSITE" id="PS51192">
    <property type="entry name" value="HELICASE_ATP_BIND_1"/>
    <property type="match status" value="1"/>
</dbReference>
<accession>A0A138ZX15</accession>
<dbReference type="Proteomes" id="UP000070544">
    <property type="component" value="Unassembled WGS sequence"/>
</dbReference>
<keyword evidence="2" id="KW-0235">DNA replication</keyword>
<dbReference type="OrthoDB" id="2145620at2759"/>
<sequence>MDAEIARYSNRSTFLVLSQDKDPGKKNENVGRKRFGFVEYSNTQRVMALLSRNYHLYELINGDKPRYFYLDIDLKREDASNYEIVTLDGIIQDVRSLIINVIAKFNEVLENKQNVPRPEPLLDDMQISYVEDTRYKKSLHIVFKRIFMRNHRESAQFADILRYLVLDQQELFPNLLEIRQIDSKISSSCIIDKAVYTKSQSFRMLYQSKNDSDEQKRKRVLIPYPGSSTEPLDHLVQIYSNIKDIAYTFNADDIFDVVTTLSDRIELRRSLTQGNRTSHRLDWEMYSIMQFITVKDRTKQKFITVTDPNNLVETIVSKIHNSSEFPQPWNGFWFIGQTLKNISEELGDENKYLDLWIRWCGLCKVKFPNYEQYCKAQWKEMLVKKDNSLEGYKSGVHSLIKITQLYAEDPLKSYNELVEMSNLAVLHELDFSGFQTEKSMFNVENYNNPNGRCKPYNLDYDIVVAQSPMGSGKTHQIKDALFNRLEERILIVSPRRSFSREKVGEFNNLFKLEGENRFVDYSDVDTRTTNMYDVPKLAIQYESIHKLYHEDILSTLYDVVILDEIESILYQTSSTTNKEYESNNMTLMYLIINARNTIIADAFITNRTISMLKSIQKHYNKSIQISINESIPQKGKKVIVKGLGCNLKKSTDVKLDHLHDIIERLGQGEKIAAIYGSRAFKDEVIHEVQKKFASKDGFKIKNYDSNTSEQEMKSLENVNEVWSDPEIKLLTYTTKITVGISFDKKDVFDRVMMSVNSSNAVPRDFIQAHYRIRDTKTKEVNLSILDENSAKGMIEYLPLSRAANAIKSLNDMFGVAPSGNQSVFNVFTVIEKYNKYEDMLAKTMFSATMLNYFKRCGYEIVTEGLGEEELPDPRVKGNYMENEKLFKLFSEQPYLINHDFTELNSKVTQGKASDEENWQLKMHFHLKTLQNARVNIVDNSLFKGDNLISRLSLESSLNLADNLDALTGDINAKVLSYASKKVASEFMIPDEEYKQCNKTKGDPEDDKYMRNWIVWRYMYFMMCSNDTMIKTYTTNISTEVNSSTFLDVSEIVNEVGQWASYNKKEALARLRFVKLMNTMLGVKYSVDISDVQTDKMEQVHSYISKFSQSEIQNINSVFPRGKKLFNISKLNKSFAAKSAKKPAEVTKSTVNRLLKQWIGVNLKATVLRRGSKDRLRRYDINYSCSKNALYTTFLKSVREGVREGGTDVKTLPESKFVDPGTLSVDSLPKPTDFIDLSLYAIPTSEEPQVEPNESIFDSATELDTTQFDLET</sequence>
<gene>
    <name evidence="4" type="ORF">M427DRAFT_50296</name>
</gene>
<dbReference type="EMBL" id="KQ965967">
    <property type="protein sequence ID" value="KXS08815.1"/>
    <property type="molecule type" value="Genomic_DNA"/>
</dbReference>
<reference evidence="4 5" key="1">
    <citation type="journal article" date="2015" name="Genome Biol. Evol.">
        <title>Phylogenomic analyses indicate that early fungi evolved digesting cell walls of algal ancestors of land plants.</title>
        <authorList>
            <person name="Chang Y."/>
            <person name="Wang S."/>
            <person name="Sekimoto S."/>
            <person name="Aerts A.L."/>
            <person name="Choi C."/>
            <person name="Clum A."/>
            <person name="LaButti K.M."/>
            <person name="Lindquist E.A."/>
            <person name="Yee Ngan C."/>
            <person name="Ohm R.A."/>
            <person name="Salamov A.A."/>
            <person name="Grigoriev I.V."/>
            <person name="Spatafora J.W."/>
            <person name="Berbee M.L."/>
        </authorList>
    </citation>
    <scope>NUCLEOTIDE SEQUENCE [LARGE SCALE GENOMIC DNA]</scope>
    <source>
        <strain evidence="4 5">JEL478</strain>
    </source>
</reference>
<dbReference type="SUPFAM" id="SSF52540">
    <property type="entry name" value="P-loop containing nucleoside triphosphate hydrolases"/>
    <property type="match status" value="1"/>
</dbReference>
<keyword evidence="5" id="KW-1185">Reference proteome</keyword>
<evidence type="ECO:0000259" key="3">
    <source>
        <dbReference type="PROSITE" id="PS51192"/>
    </source>
</evidence>
<evidence type="ECO:0000256" key="2">
    <source>
        <dbReference type="ARBA" id="ARBA00022705"/>
    </source>
</evidence>
<dbReference type="Pfam" id="PF02399">
    <property type="entry name" value="Herpes_ori_bp"/>
    <property type="match status" value="1"/>
</dbReference>
<protein>
    <recommendedName>
        <fullName evidence="1">Replication origin-binding protein</fullName>
    </recommendedName>
</protein>
<dbReference type="GO" id="GO:0003688">
    <property type="term" value="F:DNA replication origin binding"/>
    <property type="evidence" value="ECO:0007669"/>
    <property type="project" value="InterPro"/>
</dbReference>
<dbReference type="GO" id="GO:0006260">
    <property type="term" value="P:DNA replication"/>
    <property type="evidence" value="ECO:0007669"/>
    <property type="project" value="UniProtKB-KW"/>
</dbReference>
<dbReference type="InterPro" id="IPR003450">
    <property type="entry name" value="Replication_origin-bd"/>
</dbReference>
<dbReference type="STRING" id="1344416.A0A138ZX15"/>
<name>A0A138ZX15_GONPJ</name>
<dbReference type="AlphaFoldDB" id="A0A138ZX15"/>
<evidence type="ECO:0000313" key="4">
    <source>
        <dbReference type="EMBL" id="KXS08815.1"/>
    </source>
</evidence>
<evidence type="ECO:0000313" key="5">
    <source>
        <dbReference type="Proteomes" id="UP000070544"/>
    </source>
</evidence>
<dbReference type="GO" id="GO:0005524">
    <property type="term" value="F:ATP binding"/>
    <property type="evidence" value="ECO:0007669"/>
    <property type="project" value="InterPro"/>
</dbReference>
<organism evidence="4 5">
    <name type="scientific">Gonapodya prolifera (strain JEL478)</name>
    <name type="common">Monoblepharis prolifera</name>
    <dbReference type="NCBI Taxonomy" id="1344416"/>
    <lineage>
        <taxon>Eukaryota</taxon>
        <taxon>Fungi</taxon>
        <taxon>Fungi incertae sedis</taxon>
        <taxon>Chytridiomycota</taxon>
        <taxon>Chytridiomycota incertae sedis</taxon>
        <taxon>Monoblepharidomycetes</taxon>
        <taxon>Monoblepharidales</taxon>
        <taxon>Gonapodyaceae</taxon>
        <taxon>Gonapodya</taxon>
    </lineage>
</organism>
<dbReference type="InterPro" id="IPR027417">
    <property type="entry name" value="P-loop_NTPase"/>
</dbReference>